<evidence type="ECO:0000256" key="1">
    <source>
        <dbReference type="ARBA" id="ARBA00004236"/>
    </source>
</evidence>
<gene>
    <name evidence="11" type="ORF">ABTW24_05725</name>
    <name evidence="12" type="ORF">NCTC11429_01647</name>
</gene>
<keyword evidence="14" id="KW-1185">Reference proteome</keyword>
<keyword evidence="5 9" id="KW-1133">Transmembrane helix</keyword>
<evidence type="ECO:0000256" key="3">
    <source>
        <dbReference type="ARBA" id="ARBA00022692"/>
    </source>
</evidence>
<evidence type="ECO:0000256" key="2">
    <source>
        <dbReference type="ARBA" id="ARBA00022475"/>
    </source>
</evidence>
<evidence type="ECO:0000313" key="13">
    <source>
        <dbReference type="Proteomes" id="UP000308196"/>
    </source>
</evidence>
<protein>
    <submittedName>
        <fullName evidence="11">Pycsar system effector family protein</fullName>
    </submittedName>
    <submittedName>
        <fullName evidence="12">Uncharacterized protein conserved in bacteria</fullName>
    </submittedName>
</protein>
<evidence type="ECO:0000256" key="6">
    <source>
        <dbReference type="ARBA" id="ARBA00023118"/>
    </source>
</evidence>
<feature type="transmembrane region" description="Helical" evidence="9">
    <location>
        <begin position="251"/>
        <end position="273"/>
    </location>
</feature>
<sequence>MIDYNQLLKQIEEYSGTYIAENISTCHCFHNSLHTHSVVQAAEEISSFYQLDEVDHFIVISAAYFHDLGYVQSDNAIGHEKRSVEIALDFLKDKGVPEEVKEKIKGCILATRMPQEPNTLLEKILCDADLFHLGSDDFENRNKLMKAEAEAVLGKEIDKDIWRAGTIKLLLSHHYHTDYARQKLNAKKEENLKELERKQEKSISKNKESKKDDKKPKEKDRNGKPERGIETMFRITSANNQRLSDMADNKANILLTVNSIILSVVIAVLFRKLDSNEHLILPTIILTTAVVATMVMAILSTIPKIPSGKFSKHEIEQKTVNLLFFGNFYKMKLEDYNEGMQKVMADSEFLYGMLTKDVYSQGVVLGRKYKLLRYAYGIFMFGLVIAVIAFVFATLL</sequence>
<dbReference type="GO" id="GO:0051607">
    <property type="term" value="P:defense response to virus"/>
    <property type="evidence" value="ECO:0007669"/>
    <property type="project" value="UniProtKB-KW"/>
</dbReference>
<feature type="region of interest" description="Disordered" evidence="8">
    <location>
        <begin position="194"/>
        <end position="230"/>
    </location>
</feature>
<evidence type="ECO:0000256" key="4">
    <source>
        <dbReference type="ARBA" id="ARBA00022741"/>
    </source>
</evidence>
<name>A0A4U9USQ8_9SPHI</name>
<dbReference type="AlphaFoldDB" id="A0A4U9USQ8"/>
<comment type="subcellular location">
    <subcellularLocation>
        <location evidence="1">Cell membrane</location>
    </subcellularLocation>
</comment>
<feature type="transmembrane region" description="Helical" evidence="9">
    <location>
        <begin position="374"/>
        <end position="395"/>
    </location>
</feature>
<dbReference type="GeneID" id="78462403"/>
<keyword evidence="4" id="KW-0547">Nucleotide-binding</keyword>
<reference evidence="12 13" key="1">
    <citation type="submission" date="2019-05" db="EMBL/GenBank/DDBJ databases">
        <authorList>
            <consortium name="Pathogen Informatics"/>
        </authorList>
    </citation>
    <scope>NUCLEOTIDE SEQUENCE [LARGE SCALE GENOMIC DNA]</scope>
    <source>
        <strain evidence="12 13">NCTC11429</strain>
    </source>
</reference>
<evidence type="ECO:0000256" key="5">
    <source>
        <dbReference type="ARBA" id="ARBA00022989"/>
    </source>
</evidence>
<dbReference type="EMBL" id="JBEOQB010000001">
    <property type="protein sequence ID" value="MEZ0451087.1"/>
    <property type="molecule type" value="Genomic_DNA"/>
</dbReference>
<feature type="domain" description="HD/PDEase" evidence="10">
    <location>
        <begin position="27"/>
        <end position="143"/>
    </location>
</feature>
<dbReference type="Gene3D" id="1.10.3210.10">
    <property type="entry name" value="Hypothetical protein af1432"/>
    <property type="match status" value="1"/>
</dbReference>
<dbReference type="CDD" id="cd00077">
    <property type="entry name" value="HDc"/>
    <property type="match status" value="1"/>
</dbReference>
<dbReference type="InterPro" id="IPR006674">
    <property type="entry name" value="HD_domain"/>
</dbReference>
<feature type="compositionally biased region" description="Basic and acidic residues" evidence="8">
    <location>
        <begin position="194"/>
        <end position="229"/>
    </location>
</feature>
<dbReference type="KEGG" id="stha:NCTC11429_01647"/>
<dbReference type="GO" id="GO:0005886">
    <property type="term" value="C:plasma membrane"/>
    <property type="evidence" value="ECO:0007669"/>
    <property type="project" value="UniProtKB-SubCell"/>
</dbReference>
<reference evidence="11 14" key="2">
    <citation type="submission" date="2024-06" db="EMBL/GenBank/DDBJ databases">
        <title>Soil Sphingobacterium thalpophilum.</title>
        <authorList>
            <person name="Yang J."/>
            <person name="Li J."/>
        </authorList>
    </citation>
    <scope>NUCLEOTIDE SEQUENCE [LARGE SCALE GENOMIC DNA]</scope>
    <source>
        <strain evidence="11 14">22g91tb</strain>
    </source>
</reference>
<dbReference type="InterPro" id="IPR043760">
    <property type="entry name" value="PycTM_dom"/>
</dbReference>
<evidence type="ECO:0000256" key="7">
    <source>
        <dbReference type="ARBA" id="ARBA00023136"/>
    </source>
</evidence>
<dbReference type="Pfam" id="PF18967">
    <property type="entry name" value="PycTM"/>
    <property type="match status" value="1"/>
</dbReference>
<keyword evidence="2" id="KW-1003">Cell membrane</keyword>
<dbReference type="RefSeq" id="WP_232048655.1">
    <property type="nucleotide sequence ID" value="NZ_CP141191.1"/>
</dbReference>
<keyword evidence="3 9" id="KW-0812">Transmembrane</keyword>
<evidence type="ECO:0000256" key="9">
    <source>
        <dbReference type="SAM" id="Phobius"/>
    </source>
</evidence>
<dbReference type="SUPFAM" id="SSF109604">
    <property type="entry name" value="HD-domain/PDEase-like"/>
    <property type="match status" value="1"/>
</dbReference>
<dbReference type="EMBL" id="LR590484">
    <property type="protein sequence ID" value="VTR36213.1"/>
    <property type="molecule type" value="Genomic_DNA"/>
</dbReference>
<dbReference type="Proteomes" id="UP000308196">
    <property type="component" value="Chromosome"/>
</dbReference>
<evidence type="ECO:0000259" key="10">
    <source>
        <dbReference type="SMART" id="SM00471"/>
    </source>
</evidence>
<dbReference type="InterPro" id="IPR003607">
    <property type="entry name" value="HD/PDEase_dom"/>
</dbReference>
<organism evidence="12 13">
    <name type="scientific">Sphingobacterium thalpophilum</name>
    <dbReference type="NCBI Taxonomy" id="259"/>
    <lineage>
        <taxon>Bacteria</taxon>
        <taxon>Pseudomonadati</taxon>
        <taxon>Bacteroidota</taxon>
        <taxon>Sphingobacteriia</taxon>
        <taxon>Sphingobacteriales</taxon>
        <taxon>Sphingobacteriaceae</taxon>
        <taxon>Sphingobacterium</taxon>
    </lineage>
</organism>
<keyword evidence="6" id="KW-0051">Antiviral defense</keyword>
<dbReference type="Proteomes" id="UP001566204">
    <property type="component" value="Unassembled WGS sequence"/>
</dbReference>
<evidence type="ECO:0000313" key="11">
    <source>
        <dbReference type="EMBL" id="MEZ0451087.1"/>
    </source>
</evidence>
<dbReference type="GO" id="GO:0000166">
    <property type="term" value="F:nucleotide binding"/>
    <property type="evidence" value="ECO:0007669"/>
    <property type="project" value="UniProtKB-KW"/>
</dbReference>
<evidence type="ECO:0000313" key="14">
    <source>
        <dbReference type="Proteomes" id="UP001566204"/>
    </source>
</evidence>
<keyword evidence="7 9" id="KW-0472">Membrane</keyword>
<feature type="transmembrane region" description="Helical" evidence="9">
    <location>
        <begin position="279"/>
        <end position="302"/>
    </location>
</feature>
<dbReference type="SMART" id="SM00471">
    <property type="entry name" value="HDc"/>
    <property type="match status" value="1"/>
</dbReference>
<dbReference type="STRING" id="1123265.GCA_000686625_04580"/>
<dbReference type="Pfam" id="PF01966">
    <property type="entry name" value="HD"/>
    <property type="match status" value="1"/>
</dbReference>
<evidence type="ECO:0000256" key="8">
    <source>
        <dbReference type="SAM" id="MobiDB-lite"/>
    </source>
</evidence>
<proteinExistence type="predicted"/>
<accession>A0A4U9USQ8</accession>
<evidence type="ECO:0000313" key="12">
    <source>
        <dbReference type="EMBL" id="VTR36213.1"/>
    </source>
</evidence>